<dbReference type="InterPro" id="IPR011990">
    <property type="entry name" value="TPR-like_helical_dom_sf"/>
</dbReference>
<dbReference type="Gene3D" id="1.25.40.10">
    <property type="entry name" value="Tetratricopeptide repeat domain"/>
    <property type="match status" value="1"/>
</dbReference>
<accession>A0A9N9YXL2</accession>
<keyword evidence="3" id="KW-1185">Reference proteome</keyword>
<reference evidence="2" key="1">
    <citation type="submission" date="2021-10" db="EMBL/GenBank/DDBJ databases">
        <authorList>
            <person name="Piombo E."/>
        </authorList>
    </citation>
    <scope>NUCLEOTIDE SEQUENCE</scope>
</reference>
<dbReference type="InterPro" id="IPR024983">
    <property type="entry name" value="CHAT_dom"/>
</dbReference>
<dbReference type="EMBL" id="CABFNQ020000762">
    <property type="protein sequence ID" value="CAH0039944.1"/>
    <property type="molecule type" value="Genomic_DNA"/>
</dbReference>
<organism evidence="2 3">
    <name type="scientific">Clonostachys rhizophaga</name>
    <dbReference type="NCBI Taxonomy" id="160324"/>
    <lineage>
        <taxon>Eukaryota</taxon>
        <taxon>Fungi</taxon>
        <taxon>Dikarya</taxon>
        <taxon>Ascomycota</taxon>
        <taxon>Pezizomycotina</taxon>
        <taxon>Sordariomycetes</taxon>
        <taxon>Hypocreomycetidae</taxon>
        <taxon>Hypocreales</taxon>
        <taxon>Bionectriaceae</taxon>
        <taxon>Clonostachys</taxon>
    </lineage>
</organism>
<name>A0A9N9YXL2_9HYPO</name>
<evidence type="ECO:0000259" key="1">
    <source>
        <dbReference type="Pfam" id="PF12770"/>
    </source>
</evidence>
<dbReference type="AlphaFoldDB" id="A0A9N9YXL2"/>
<evidence type="ECO:0000313" key="2">
    <source>
        <dbReference type="EMBL" id="CAH0039944.1"/>
    </source>
</evidence>
<gene>
    <name evidence="2" type="ORF">CRHIZ90672A_00005774</name>
</gene>
<dbReference type="Pfam" id="PF12770">
    <property type="entry name" value="CHAT"/>
    <property type="match status" value="1"/>
</dbReference>
<evidence type="ECO:0000313" key="3">
    <source>
        <dbReference type="Proteomes" id="UP000696573"/>
    </source>
</evidence>
<comment type="caution">
    <text evidence="2">The sequence shown here is derived from an EMBL/GenBank/DDBJ whole genome shotgun (WGS) entry which is preliminary data.</text>
</comment>
<sequence>MASYKKKNINLNDFDDSGLICFLERLNQSQHDHPAPPADAGQAALFEMIATHVAKRRLARNDEIGHKLNDHEITLRRRAVDLTPPSHSTLIMRRLVAADVLLERFEKRDRTIEDLKLAFEVIGPDNGALVDYLLVFGRIQRCRFIENLDQSALDTAIEVLRQYSISCPPSELVQLYGNLLITRYRNTAIPKDLEEGIKQAEDASKGGSEDNKIFALSNLAEFLPFMFELKNGAERALLEKAVESAQMANSLAIKNKMEDIDFVYGALAHAFYHRYLQSRDPDHLKQALENGNEAVRRCKTGELSRATWLNNLGLAYLAKFRQKVNITSLDKASESFRLAVQESRLGSQTHFLSLNNLADAHGLRFEWTGETEALDIAVSKYRELVNIPNTNELRRAEALQNLGNILLHAYRRHHKLENLDEAISSLRQSLEKYPTGHKDVPVVNSFLCRTLVIRGKESIHEDRMKQDISSAIECGEEARKSAAQDDSQRHVILNNLSLAYFFKWKSERNKYNRETLKKAISYSEQTLEATHQDAPDRASHLGYHGNLLSAEIWDNDAEAESSSFSDPLKCYKEAVYLPNGLPLMRINAGRLALRILADQKNWEEASEIGLATMELIPLACGKYLSLQDQQQMVFQTSGLAAEMCSLMLELGKPDESLERLEAGRAIILGLSMNDSDELSALESTNKNLATEFKDIKARLRAPHDPHGRRLGEERLQEKWNAEAELTRCLEKIRKIDGYKDFLRQPSKDRMKSLSEKQIVVLVISTYLRSDAIIIRGLEIKSVPLPMMELDKLKDYGSQLTSNFPIADLPAKRAMEVISMSIPIQTRQTSQGFLNWLWVKCVQPILSEIGIGGSQNGMPRILPRIWWIGSGAAANFPFHAAAASECDSHQDTMSLVISSYTPSLKTLLHAMRRSKQSQIRRIDYQKENPSLGIITMKTTPGGYGDLPATEKEREVVMNLTESKWNCTSISQPTADVALQAIRDSDIVHFACHGIADSRDPLESHLVLEKPSGINNEMEVDKLTVSQILSIDELQKPWIAFLSACTTTSMGGLRLLDEGLHMSGALQVAGFPHTVGSLWSVEDSVSVSIAQAFYKNLLRLEYASIDDRAVAAAVREAVIDTRRLHPTPWANWAAYVHSGA</sequence>
<dbReference type="OrthoDB" id="9991317at2759"/>
<proteinExistence type="predicted"/>
<feature type="domain" description="CHAT" evidence="1">
    <location>
        <begin position="832"/>
        <end position="1138"/>
    </location>
</feature>
<dbReference type="Proteomes" id="UP000696573">
    <property type="component" value="Unassembled WGS sequence"/>
</dbReference>
<protein>
    <recommendedName>
        <fullName evidence="1">CHAT domain-containing protein</fullName>
    </recommendedName>
</protein>